<comment type="caution">
    <text evidence="9">The sequence shown here is derived from an EMBL/GenBank/DDBJ whole genome shotgun (WGS) entry which is preliminary data.</text>
</comment>
<dbReference type="OrthoDB" id="1844152at2759"/>
<dbReference type="PRINTS" id="PR00463">
    <property type="entry name" value="EP450I"/>
</dbReference>
<evidence type="ECO:0000256" key="5">
    <source>
        <dbReference type="ARBA" id="ARBA00023004"/>
    </source>
</evidence>
<dbReference type="InterPro" id="IPR002401">
    <property type="entry name" value="Cyt_P450_E_grp-I"/>
</dbReference>
<feature type="chain" id="PRO_5025613790" evidence="8">
    <location>
        <begin position="18"/>
        <end position="490"/>
    </location>
</feature>
<keyword evidence="2 7" id="KW-0349">Heme</keyword>
<keyword evidence="3 7" id="KW-0479">Metal-binding</keyword>
<dbReference type="SUPFAM" id="SSF48264">
    <property type="entry name" value="Cytochrome P450"/>
    <property type="match status" value="1"/>
</dbReference>
<reference evidence="9 10" key="1">
    <citation type="submission" date="2019-07" db="EMBL/GenBank/DDBJ databases">
        <title>Draft genome assembly of a fouling barnacle, Amphibalanus amphitrite (Darwin, 1854): The first reference genome for Thecostraca.</title>
        <authorList>
            <person name="Kim W."/>
        </authorList>
    </citation>
    <scope>NUCLEOTIDE SEQUENCE [LARGE SCALE GENOMIC DNA]</scope>
    <source>
        <strain evidence="9">SNU_AA5</strain>
        <tissue evidence="9">Soma without cirri and trophi</tissue>
    </source>
</reference>
<keyword evidence="4" id="KW-0560">Oxidoreductase</keyword>
<keyword evidence="8" id="KW-0732">Signal</keyword>
<organism evidence="9 10">
    <name type="scientific">Amphibalanus amphitrite</name>
    <name type="common">Striped barnacle</name>
    <name type="synonym">Balanus amphitrite</name>
    <dbReference type="NCBI Taxonomy" id="1232801"/>
    <lineage>
        <taxon>Eukaryota</taxon>
        <taxon>Metazoa</taxon>
        <taxon>Ecdysozoa</taxon>
        <taxon>Arthropoda</taxon>
        <taxon>Crustacea</taxon>
        <taxon>Multicrustacea</taxon>
        <taxon>Cirripedia</taxon>
        <taxon>Thoracica</taxon>
        <taxon>Thoracicalcarea</taxon>
        <taxon>Balanomorpha</taxon>
        <taxon>Balanoidea</taxon>
        <taxon>Balanidae</taxon>
        <taxon>Amphibalaninae</taxon>
        <taxon>Amphibalanus</taxon>
    </lineage>
</organism>
<dbReference type="PRINTS" id="PR00385">
    <property type="entry name" value="P450"/>
</dbReference>
<gene>
    <name evidence="9" type="primary">Cyp2j5</name>
    <name evidence="9" type="ORF">FJT64_026869</name>
</gene>
<evidence type="ECO:0000313" key="10">
    <source>
        <dbReference type="Proteomes" id="UP000440578"/>
    </source>
</evidence>
<protein>
    <submittedName>
        <fullName evidence="9">Cytochrome P450 2J5</fullName>
    </submittedName>
</protein>
<evidence type="ECO:0000256" key="7">
    <source>
        <dbReference type="PIRSR" id="PIRSR602401-1"/>
    </source>
</evidence>
<comment type="cofactor">
    <cofactor evidence="7">
        <name>heme</name>
        <dbReference type="ChEBI" id="CHEBI:30413"/>
    </cofactor>
</comment>
<accession>A0A6A4WFC8</accession>
<proteinExistence type="inferred from homology"/>
<feature type="signal peptide" evidence="8">
    <location>
        <begin position="1"/>
        <end position="17"/>
    </location>
</feature>
<keyword evidence="6" id="KW-0503">Monooxygenase</keyword>
<dbReference type="AlphaFoldDB" id="A0A6A4WFC8"/>
<dbReference type="Gene3D" id="1.10.630.10">
    <property type="entry name" value="Cytochrome P450"/>
    <property type="match status" value="1"/>
</dbReference>
<sequence length="490" mass="54338">MFAAVLCLVSMVAFIYATWQRLRTQPPGPWGLPVVGHLLQMDQKAPHEPLARWAAQYGSIFQVRMGELPIVAVSCPSLLGDLLARNEVTGRPDTPSRRLLLAGGRREGISQADNELWGETRRLLTVQLEGLGGEGHSKLERSIQRMADEFCGTFLANNVGRRVQLGDELAAAVANILWGMLTGERRDVEDTEVQEAVAAAGHMLQRWHAALLADAFPWAEQLALMLLPPDLPRELDQLAERLLEPTLTKLRGAASEDPDKAAASFASAYLQAQTARPLLLSEQHLSHTVLDVLLTGGEPTAATLEWLVCFLCARQDVQERAQQEVDLAIGHKRLPTYADRARMPFLEAVLMETHRRADVLPLGEPHTAARDLSIAGYRIPRGAQITPLLRAVHLDPQRFPEPLAFRPERFLDATGKLLPNEALLPFLVGRRQCPGQALASATLFIFLAAILQRFTLRFPPGFQHDFGVLCDGARVLRPRPFKFVPELREE</sequence>
<name>A0A6A4WFC8_AMPAM</name>
<keyword evidence="5 7" id="KW-0408">Iron</keyword>
<evidence type="ECO:0000256" key="3">
    <source>
        <dbReference type="ARBA" id="ARBA00022723"/>
    </source>
</evidence>
<comment type="similarity">
    <text evidence="1">Belongs to the cytochrome P450 family.</text>
</comment>
<evidence type="ECO:0000256" key="8">
    <source>
        <dbReference type="SAM" id="SignalP"/>
    </source>
</evidence>
<evidence type="ECO:0000256" key="2">
    <source>
        <dbReference type="ARBA" id="ARBA00022617"/>
    </source>
</evidence>
<evidence type="ECO:0000313" key="9">
    <source>
        <dbReference type="EMBL" id="KAF0300661.1"/>
    </source>
</evidence>
<dbReference type="GO" id="GO:0042448">
    <property type="term" value="P:progesterone metabolic process"/>
    <property type="evidence" value="ECO:0007669"/>
    <property type="project" value="TreeGrafter"/>
</dbReference>
<dbReference type="EMBL" id="VIIS01001246">
    <property type="protein sequence ID" value="KAF0300661.1"/>
    <property type="molecule type" value="Genomic_DNA"/>
</dbReference>
<feature type="binding site" description="axial binding residue" evidence="7">
    <location>
        <position position="433"/>
    </location>
    <ligand>
        <name>heme</name>
        <dbReference type="ChEBI" id="CHEBI:30413"/>
    </ligand>
    <ligandPart>
        <name>Fe</name>
        <dbReference type="ChEBI" id="CHEBI:18248"/>
    </ligandPart>
</feature>
<dbReference type="Proteomes" id="UP000440578">
    <property type="component" value="Unassembled WGS sequence"/>
</dbReference>
<dbReference type="InterPro" id="IPR001128">
    <property type="entry name" value="Cyt_P450"/>
</dbReference>
<dbReference type="PANTHER" id="PTHR24289:SF1">
    <property type="entry name" value="STEROID 17-ALPHA-HYDROXYLASE_17,20 LYASE"/>
    <property type="match status" value="1"/>
</dbReference>
<evidence type="ECO:0000256" key="1">
    <source>
        <dbReference type="ARBA" id="ARBA00010617"/>
    </source>
</evidence>
<dbReference type="GO" id="GO:0004508">
    <property type="term" value="F:steroid 17-alpha-monooxygenase activity"/>
    <property type="evidence" value="ECO:0007669"/>
    <property type="project" value="TreeGrafter"/>
</dbReference>
<dbReference type="GO" id="GO:0042446">
    <property type="term" value="P:hormone biosynthetic process"/>
    <property type="evidence" value="ECO:0007669"/>
    <property type="project" value="TreeGrafter"/>
</dbReference>
<dbReference type="PANTHER" id="PTHR24289">
    <property type="entry name" value="STEROID 17-ALPHA-HYDROXYLASE/17,20 LYASE"/>
    <property type="match status" value="1"/>
</dbReference>
<evidence type="ECO:0000256" key="4">
    <source>
        <dbReference type="ARBA" id="ARBA00023002"/>
    </source>
</evidence>
<keyword evidence="10" id="KW-1185">Reference proteome</keyword>
<dbReference type="InterPro" id="IPR036396">
    <property type="entry name" value="Cyt_P450_sf"/>
</dbReference>
<dbReference type="GO" id="GO:0005506">
    <property type="term" value="F:iron ion binding"/>
    <property type="evidence" value="ECO:0007669"/>
    <property type="project" value="InterPro"/>
</dbReference>
<evidence type="ECO:0000256" key="6">
    <source>
        <dbReference type="ARBA" id="ARBA00023033"/>
    </source>
</evidence>
<dbReference type="Pfam" id="PF00067">
    <property type="entry name" value="p450"/>
    <property type="match status" value="1"/>
</dbReference>
<dbReference type="GO" id="GO:0020037">
    <property type="term" value="F:heme binding"/>
    <property type="evidence" value="ECO:0007669"/>
    <property type="project" value="InterPro"/>
</dbReference>